<keyword evidence="2 4" id="KW-0863">Zinc-finger</keyword>
<dbReference type="InterPro" id="IPR001841">
    <property type="entry name" value="Znf_RING"/>
</dbReference>
<dbReference type="PIRSF" id="PIRSF036836">
    <property type="entry name" value="RNase_bind_SBP1"/>
    <property type="match status" value="1"/>
</dbReference>
<sequence>MAIQAQIYPENLGLPLWGSQDWTENGCGFNDFNFNHQQKQQQQQQQYLLQFQNQPQQRNQFLASENTLFFAPSMPNITATASAPATTNKNIKNASNVDNLLSPMSISQSMAAQFEKQTQEIDRCVFLQLERLKLAVQEQRKQQLSSLLRNLEAKATILVRQKDEEIAQARKRTVDLEDLVRKMELENQMWQRVAAESEATIASLSNTLDRMRDKACRLSSADDAESCCVEGAGENRGDEALETAQYEGGRNMICRICNSMNSCVLFLPCRHLCSCKACEAFLDACPVCKSVKKGSIEALIS</sequence>
<comment type="caution">
    <text evidence="7">The sequence shown here is derived from an EMBL/GenBank/DDBJ whole genome shotgun (WGS) entry which is preliminary data.</text>
</comment>
<dbReference type="GO" id="GO:0008270">
    <property type="term" value="F:zinc ion binding"/>
    <property type="evidence" value="ECO:0007669"/>
    <property type="project" value="UniProtKB-KW"/>
</dbReference>
<keyword evidence="1" id="KW-0479">Metal-binding</keyword>
<evidence type="ECO:0000313" key="7">
    <source>
        <dbReference type="EMBL" id="GMH17856.1"/>
    </source>
</evidence>
<evidence type="ECO:0000256" key="2">
    <source>
        <dbReference type="ARBA" id="ARBA00022771"/>
    </source>
</evidence>
<evidence type="ECO:0000259" key="6">
    <source>
        <dbReference type="PROSITE" id="PS50089"/>
    </source>
</evidence>
<dbReference type="InterPro" id="IPR013083">
    <property type="entry name" value="Znf_RING/FYVE/PHD"/>
</dbReference>
<accession>A0AAD3SXK2</accession>
<evidence type="ECO:0000256" key="5">
    <source>
        <dbReference type="SAM" id="Coils"/>
    </source>
</evidence>
<dbReference type="AlphaFoldDB" id="A0AAD3SXK2"/>
<feature type="domain" description="RING-type" evidence="6">
    <location>
        <begin position="254"/>
        <end position="289"/>
    </location>
</feature>
<keyword evidence="8" id="KW-1185">Reference proteome</keyword>
<evidence type="ECO:0000256" key="3">
    <source>
        <dbReference type="ARBA" id="ARBA00022833"/>
    </source>
</evidence>
<feature type="coiled-coil region" evidence="5">
    <location>
        <begin position="134"/>
        <end position="214"/>
    </location>
</feature>
<name>A0AAD3SXK2_NEPGR</name>
<dbReference type="Pfam" id="PF13920">
    <property type="entry name" value="zf-C3HC4_3"/>
    <property type="match status" value="1"/>
</dbReference>
<dbReference type="PANTHER" id="PTHR42647:SF22">
    <property type="entry name" value="BOI-RELATED E3 UBIQUITIN-PROTEIN LIGASE 2-RELATED"/>
    <property type="match status" value="1"/>
</dbReference>
<keyword evidence="3" id="KW-0862">Zinc</keyword>
<dbReference type="Proteomes" id="UP001279734">
    <property type="component" value="Unassembled WGS sequence"/>
</dbReference>
<dbReference type="GO" id="GO:0004842">
    <property type="term" value="F:ubiquitin-protein transferase activity"/>
    <property type="evidence" value="ECO:0007669"/>
    <property type="project" value="TreeGrafter"/>
</dbReference>
<evidence type="ECO:0000313" key="8">
    <source>
        <dbReference type="Proteomes" id="UP001279734"/>
    </source>
</evidence>
<protein>
    <recommendedName>
        <fullName evidence="6">RING-type domain-containing protein</fullName>
    </recommendedName>
</protein>
<keyword evidence="5" id="KW-0175">Coiled coil</keyword>
<organism evidence="7 8">
    <name type="scientific">Nepenthes gracilis</name>
    <name type="common">Slender pitcher plant</name>
    <dbReference type="NCBI Taxonomy" id="150966"/>
    <lineage>
        <taxon>Eukaryota</taxon>
        <taxon>Viridiplantae</taxon>
        <taxon>Streptophyta</taxon>
        <taxon>Embryophyta</taxon>
        <taxon>Tracheophyta</taxon>
        <taxon>Spermatophyta</taxon>
        <taxon>Magnoliopsida</taxon>
        <taxon>eudicotyledons</taxon>
        <taxon>Gunneridae</taxon>
        <taxon>Pentapetalae</taxon>
        <taxon>Caryophyllales</taxon>
        <taxon>Nepenthaceae</taxon>
        <taxon>Nepenthes</taxon>
    </lineage>
</organism>
<evidence type="ECO:0000256" key="4">
    <source>
        <dbReference type="PROSITE-ProRule" id="PRU00175"/>
    </source>
</evidence>
<proteinExistence type="predicted"/>
<evidence type="ECO:0000256" key="1">
    <source>
        <dbReference type="ARBA" id="ARBA00022723"/>
    </source>
</evidence>
<gene>
    <name evidence="7" type="ORF">Nepgr_019697</name>
</gene>
<dbReference type="EMBL" id="BSYO01000018">
    <property type="protein sequence ID" value="GMH17856.1"/>
    <property type="molecule type" value="Genomic_DNA"/>
</dbReference>
<dbReference type="FunFam" id="3.30.40.10:FF:000239">
    <property type="entry name" value="probable BOI-related E3 ubiquitin-protein ligase 2"/>
    <property type="match status" value="1"/>
</dbReference>
<dbReference type="PROSITE" id="PS50089">
    <property type="entry name" value="ZF_RING_2"/>
    <property type="match status" value="1"/>
</dbReference>
<dbReference type="PANTHER" id="PTHR42647">
    <property type="entry name" value="SBP (S-RIBONUCLEASE BINDING PROTEIN) FAMILY PROTEIN"/>
    <property type="match status" value="1"/>
</dbReference>
<dbReference type="Gene3D" id="3.30.40.10">
    <property type="entry name" value="Zinc/RING finger domain, C3HC4 (zinc finger)"/>
    <property type="match status" value="1"/>
</dbReference>
<reference evidence="7" key="1">
    <citation type="submission" date="2023-05" db="EMBL/GenBank/DDBJ databases">
        <title>Nepenthes gracilis genome sequencing.</title>
        <authorList>
            <person name="Fukushima K."/>
        </authorList>
    </citation>
    <scope>NUCLEOTIDE SEQUENCE</scope>
    <source>
        <strain evidence="7">SING2019-196</strain>
    </source>
</reference>